<sequence length="489" mass="54778">MSLTRLGASGIVPGAKGVFITRPLKKFTPVEITPNPNAVAPPYLENLLSAQHHIITLRRFLALRHQFSSGLYFNVATAHGWYLLAPSSFSPLADAAGLQAWRERHHHRYLPTSRKGRRRKASQLPSKDGATDFATPISEMVEAHTSNTFIEEGEDENVDNGCALRTNGPQAGHSMPLVTQSPISISEDHLFEINDGVMWETPPDDDLASPEYWKGHKERMQVYEETCVNAEQEQFLSMSDSVGSVQSFKELTPRERCAQQLLLVHALTRKANVRLNVDEGTGLLTLVPIMDLKEGDELLLHYGREWWSQRLLSKVFMSVDDKDMHRVRWIEALFSKPTDVFTPFPLLCSAMSRRRKSSRTSDAAGADWDDKNSPHTLVKKATCGRVKSVLYNLATRREATDAEVLFSAVRRSCINREFFEQLVGEKGVFEVSKCDDVVPMNQIRHILLRSLRGSLEGTEAAPDCTQLLKDGLVVGDVRDGFTVKSPLVL</sequence>
<reference evidence="2" key="1">
    <citation type="journal article" date="2012" name="Proc. Natl. Acad. Sci. U.S.A.">
        <title>Antigenic diversity is generated by distinct evolutionary mechanisms in African trypanosome species.</title>
        <authorList>
            <person name="Jackson A.P."/>
            <person name="Berry A."/>
            <person name="Aslett M."/>
            <person name="Allison H.C."/>
            <person name="Burton P."/>
            <person name="Vavrova-Anderson J."/>
            <person name="Brown R."/>
            <person name="Browne H."/>
            <person name="Corton N."/>
            <person name="Hauser H."/>
            <person name="Gamble J."/>
            <person name="Gilderthorp R."/>
            <person name="Marcello L."/>
            <person name="McQuillan J."/>
            <person name="Otto T.D."/>
            <person name="Quail M.A."/>
            <person name="Sanders M.J."/>
            <person name="van Tonder A."/>
            <person name="Ginger M.L."/>
            <person name="Field M.C."/>
            <person name="Barry J.D."/>
            <person name="Hertz-Fowler C."/>
            <person name="Berriman M."/>
        </authorList>
    </citation>
    <scope>NUCLEOTIDE SEQUENCE</scope>
    <source>
        <strain evidence="2">Y486</strain>
    </source>
</reference>
<evidence type="ECO:0000313" key="2">
    <source>
        <dbReference type="EMBL" id="CCC51057.1"/>
    </source>
</evidence>
<accession>G0U5A9</accession>
<dbReference type="AlphaFoldDB" id="G0U5A9"/>
<evidence type="ECO:0008006" key="3">
    <source>
        <dbReference type="Google" id="ProtNLM"/>
    </source>
</evidence>
<feature type="compositionally biased region" description="Basic residues" evidence="1">
    <location>
        <begin position="107"/>
        <end position="121"/>
    </location>
</feature>
<evidence type="ECO:0000256" key="1">
    <source>
        <dbReference type="SAM" id="MobiDB-lite"/>
    </source>
</evidence>
<dbReference type="OMA" id="HYGREWW"/>
<proteinExistence type="predicted"/>
<organism evidence="2">
    <name type="scientific">Trypanosoma vivax (strain Y486)</name>
    <dbReference type="NCBI Taxonomy" id="1055687"/>
    <lineage>
        <taxon>Eukaryota</taxon>
        <taxon>Discoba</taxon>
        <taxon>Euglenozoa</taxon>
        <taxon>Kinetoplastea</taxon>
        <taxon>Metakinetoplastina</taxon>
        <taxon>Trypanosomatida</taxon>
        <taxon>Trypanosomatidae</taxon>
        <taxon>Trypanosoma</taxon>
        <taxon>Duttonella</taxon>
    </lineage>
</organism>
<name>G0U5A9_TRYVY</name>
<protein>
    <recommendedName>
        <fullName evidence="3">SET domain-containing protein</fullName>
    </recommendedName>
</protein>
<dbReference type="EMBL" id="HE573026">
    <property type="protein sequence ID" value="CCC51057.1"/>
    <property type="molecule type" value="Genomic_DNA"/>
</dbReference>
<dbReference type="VEuPathDB" id="TriTrypDB:TvY486_1001110"/>
<feature type="region of interest" description="Disordered" evidence="1">
    <location>
        <begin position="107"/>
        <end position="132"/>
    </location>
</feature>
<gene>
    <name evidence="2" type="ORF">TVY486_1001110</name>
</gene>